<accession>A0A1W7ABW7</accession>
<dbReference type="RefSeq" id="WP_193432083.1">
    <property type="nucleotide sequence ID" value="NZ_CBCRZA010000002.1"/>
</dbReference>
<feature type="compositionally biased region" description="Low complexity" evidence="1">
    <location>
        <begin position="180"/>
        <end position="199"/>
    </location>
</feature>
<dbReference type="Proteomes" id="UP000194154">
    <property type="component" value="Chromosome"/>
</dbReference>
<protein>
    <recommendedName>
        <fullName evidence="5">Lipoprotein</fullName>
    </recommendedName>
</protein>
<dbReference type="STRING" id="1855823.MCCS_14660"/>
<proteinExistence type="predicted"/>
<feature type="compositionally biased region" description="Polar residues" evidence="1">
    <location>
        <begin position="149"/>
        <end position="166"/>
    </location>
</feature>
<feature type="compositionally biased region" description="Basic and acidic residues" evidence="1">
    <location>
        <begin position="37"/>
        <end position="58"/>
    </location>
</feature>
<feature type="compositionally biased region" description="Low complexity" evidence="1">
    <location>
        <begin position="62"/>
        <end position="83"/>
    </location>
</feature>
<dbReference type="AlphaFoldDB" id="A0A1W7ABW7"/>
<feature type="compositionally biased region" description="Basic and acidic residues" evidence="1">
    <location>
        <begin position="21"/>
        <end position="31"/>
    </location>
</feature>
<evidence type="ECO:0000313" key="4">
    <source>
        <dbReference type="Proteomes" id="UP000194154"/>
    </source>
</evidence>
<keyword evidence="4" id="KW-1185">Reference proteome</keyword>
<feature type="compositionally biased region" description="Polar residues" evidence="1">
    <location>
        <begin position="200"/>
        <end position="213"/>
    </location>
</feature>
<feature type="signal peptide" evidence="2">
    <location>
        <begin position="1"/>
        <end position="19"/>
    </location>
</feature>
<name>A0A1W7ABW7_9STAP</name>
<gene>
    <name evidence="3" type="ORF">MCCS_14660</name>
</gene>
<sequence length="260" mass="28681">MKKLLVSALSISVLLTACGQEENKEQTKNTEKSSVSENKKTDNAKKKNEKQKDVKTNEEVTSEAPTTEAPTTEAPTAEIASTEQIQSINTSNVTNRSDLETIIYGNNYSELDKIAAYNSAVKNGVIPQGNVMEGPAAAAYESSLRVESGQEQSVYSSNPNPDNPSTAKYDHLYMKEDNKGNNITESNNENQNTVQSNNNSGYDPNNPYMNLPNQEWRENAGGLSSGEIQTRNQILNGTYQGEDAQQKLDAINYYEQKYSK</sequence>
<feature type="chain" id="PRO_5013139933" description="Lipoprotein" evidence="2">
    <location>
        <begin position="20"/>
        <end position="260"/>
    </location>
</feature>
<evidence type="ECO:0000256" key="2">
    <source>
        <dbReference type="SAM" id="SignalP"/>
    </source>
</evidence>
<feature type="region of interest" description="Disordered" evidence="1">
    <location>
        <begin position="148"/>
        <end position="228"/>
    </location>
</feature>
<dbReference type="GeneID" id="97532609"/>
<evidence type="ECO:0000256" key="1">
    <source>
        <dbReference type="SAM" id="MobiDB-lite"/>
    </source>
</evidence>
<organism evidence="3 4">
    <name type="scientific">Macrococcoides canis</name>
    <dbReference type="NCBI Taxonomy" id="1855823"/>
    <lineage>
        <taxon>Bacteria</taxon>
        <taxon>Bacillati</taxon>
        <taxon>Bacillota</taxon>
        <taxon>Bacilli</taxon>
        <taxon>Bacillales</taxon>
        <taxon>Staphylococcaceae</taxon>
        <taxon>Macrococcoides</taxon>
    </lineage>
</organism>
<keyword evidence="2" id="KW-0732">Signal</keyword>
<dbReference type="KEGG" id="mcak:MCCS_14660"/>
<feature type="region of interest" description="Disordered" evidence="1">
    <location>
        <begin position="17"/>
        <end position="92"/>
    </location>
</feature>
<evidence type="ECO:0000313" key="3">
    <source>
        <dbReference type="EMBL" id="ARQ07107.1"/>
    </source>
</evidence>
<reference evidence="3 4" key="1">
    <citation type="journal article" date="2017" name="Int. J. Syst. Evol. Microbiol.">
        <title>Macrococcus canis sp. nov., a skin bacterium associated with infections in dogs.</title>
        <authorList>
            <person name="Gobeli Brawand S."/>
            <person name="Cotting K."/>
            <person name="Gomez-Sanz E."/>
            <person name="Collaud A."/>
            <person name="Thomann A."/>
            <person name="Brodard I."/>
            <person name="Rodriguez-Campos S."/>
            <person name="Strauss C."/>
            <person name="Perreten V."/>
        </authorList>
    </citation>
    <scope>NUCLEOTIDE SEQUENCE [LARGE SCALE GENOMIC DNA]</scope>
    <source>
        <strain evidence="3 4">KM45013</strain>
    </source>
</reference>
<feature type="compositionally biased region" description="Basic and acidic residues" evidence="1">
    <location>
        <begin position="168"/>
        <end position="179"/>
    </location>
</feature>
<evidence type="ECO:0008006" key="5">
    <source>
        <dbReference type="Google" id="ProtNLM"/>
    </source>
</evidence>
<dbReference type="PROSITE" id="PS51257">
    <property type="entry name" value="PROKAR_LIPOPROTEIN"/>
    <property type="match status" value="1"/>
</dbReference>
<dbReference type="EMBL" id="CP021059">
    <property type="protein sequence ID" value="ARQ07107.1"/>
    <property type="molecule type" value="Genomic_DNA"/>
</dbReference>